<proteinExistence type="predicted"/>
<dbReference type="InterPro" id="IPR000421">
    <property type="entry name" value="FA58C"/>
</dbReference>
<dbReference type="PROSITE" id="PS51257">
    <property type="entry name" value="PROKAR_LIPOPROTEIN"/>
    <property type="match status" value="1"/>
</dbReference>
<dbReference type="Proteomes" id="UP000625283">
    <property type="component" value="Unassembled WGS sequence"/>
</dbReference>
<dbReference type="Pfam" id="PF00754">
    <property type="entry name" value="F5_F8_type_C"/>
    <property type="match status" value="1"/>
</dbReference>
<dbReference type="InterPro" id="IPR008979">
    <property type="entry name" value="Galactose-bd-like_sf"/>
</dbReference>
<sequence>MNIKQFIAPWLFLLTLVVSCEQSHLEDNLLESTVYFSRAGLRDVNFYDVEGKFNYSFYAVNAGYNKGTTTMNVRKDSEVLTKYNEENGASLIELPADCYQITLSNGTVTPERDTSRFSIQFDCEKLKLLSQNADYSDLDQYVVPLSLNGDGDIEINKTLNQLLIRPKMKQIAVVATKAGEVTVSKAEITGVLTFEFPVKTSIENKWETTFSIVKGNEAVDLINNSLLNRGSLRAYSSLKATPTEAYSVEFENTIQPGTSTSTIKLQIEAAKVPEGCSSIVVWLDGANILGEHVAVEGKQYMIVNLQNVPNINTSSLVSPSDVGADANYLGKYLAQFGYTILPRIGWTFSPDSYNANSYPNILDGNTASIWENRYNDATGSVGPKSTLPFNAIFDLGQPKIFNGIELWRRANATYVSDLRTFEIYVSDDKQNWKYITTIDYGTGKDQRAMYMFINQVSARYINLYVTQSNRSNSVSIAEFHLWNK</sequence>
<dbReference type="Pfam" id="PF08522">
    <property type="entry name" value="BT_3987-like_N"/>
    <property type="match status" value="2"/>
</dbReference>
<dbReference type="InterPro" id="IPR013728">
    <property type="entry name" value="BT_3987-like_N"/>
</dbReference>
<accession>A0ABS1R3L6</accession>
<dbReference type="Gene3D" id="2.60.40.1740">
    <property type="entry name" value="hypothetical protein (bacova_03559)"/>
    <property type="match status" value="1"/>
</dbReference>
<evidence type="ECO:0000259" key="1">
    <source>
        <dbReference type="PROSITE" id="PS50022"/>
    </source>
</evidence>
<keyword evidence="3" id="KW-1185">Reference proteome</keyword>
<dbReference type="EMBL" id="JAERTY010000005">
    <property type="protein sequence ID" value="MBL1409248.1"/>
    <property type="molecule type" value="Genomic_DNA"/>
</dbReference>
<evidence type="ECO:0000313" key="2">
    <source>
        <dbReference type="EMBL" id="MBL1409248.1"/>
    </source>
</evidence>
<feature type="domain" description="F5/8 type C" evidence="1">
    <location>
        <begin position="324"/>
        <end position="484"/>
    </location>
</feature>
<dbReference type="PROSITE" id="PS50022">
    <property type="entry name" value="FA58C_3"/>
    <property type="match status" value="1"/>
</dbReference>
<reference evidence="2 3" key="1">
    <citation type="submission" date="2021-01" db="EMBL/GenBank/DDBJ databases">
        <title>C459-1 draft genome sequence.</title>
        <authorList>
            <person name="Zhang X.-F."/>
        </authorList>
    </citation>
    <scope>NUCLEOTIDE SEQUENCE [LARGE SCALE GENOMIC DNA]</scope>
    <source>
        <strain evidence="3">C459-1</strain>
    </source>
</reference>
<comment type="caution">
    <text evidence="2">The sequence shown here is derived from an EMBL/GenBank/DDBJ whole genome shotgun (WGS) entry which is preliminary data.</text>
</comment>
<name>A0ABS1R3L6_9SPHI</name>
<dbReference type="Gene3D" id="2.60.120.260">
    <property type="entry name" value="Galactose-binding domain-like"/>
    <property type="match status" value="1"/>
</dbReference>
<dbReference type="SUPFAM" id="SSF49785">
    <property type="entry name" value="Galactose-binding domain-like"/>
    <property type="match status" value="1"/>
</dbReference>
<gene>
    <name evidence="2" type="ORF">JKG61_10835</name>
</gene>
<evidence type="ECO:0000313" key="3">
    <source>
        <dbReference type="Proteomes" id="UP000625283"/>
    </source>
</evidence>
<dbReference type="RefSeq" id="WP_202102999.1">
    <property type="nucleotide sequence ID" value="NZ_JAERTY010000005.1"/>
</dbReference>
<protein>
    <submittedName>
        <fullName evidence="2">DUF1735 domain-containing protein</fullName>
    </submittedName>
</protein>
<organism evidence="2 3">
    <name type="scientific">Sphingobacterium faecale</name>
    <dbReference type="NCBI Taxonomy" id="2803775"/>
    <lineage>
        <taxon>Bacteria</taxon>
        <taxon>Pseudomonadati</taxon>
        <taxon>Bacteroidota</taxon>
        <taxon>Sphingobacteriia</taxon>
        <taxon>Sphingobacteriales</taxon>
        <taxon>Sphingobacteriaceae</taxon>
        <taxon>Sphingobacterium</taxon>
    </lineage>
</organism>